<dbReference type="eggNOG" id="COG4225">
    <property type="taxonomic scope" value="Bacteria"/>
</dbReference>
<proteinExistence type="predicted"/>
<name>E0RWX1_BUTPB</name>
<dbReference type="InterPro" id="IPR008929">
    <property type="entry name" value="Chondroitin_lyas"/>
</dbReference>
<evidence type="ECO:0000313" key="3">
    <source>
        <dbReference type="EMBL" id="ADL34879.1"/>
    </source>
</evidence>
<protein>
    <recommendedName>
        <fullName evidence="2">Heparinase II/III-like C-terminal domain-containing protein</fullName>
    </recommendedName>
</protein>
<dbReference type="RefSeq" id="WP_013281533.1">
    <property type="nucleotide sequence ID" value="NC_014387.1"/>
</dbReference>
<dbReference type="STRING" id="515622.bpr_I2146"/>
<dbReference type="Proteomes" id="UP000001299">
    <property type="component" value="Chromosome 1"/>
</dbReference>
<organism evidence="3 4">
    <name type="scientific">Butyrivibrio proteoclasticus (strain ATCC 51982 / DSM 14932 / B316)</name>
    <name type="common">Clostridium proteoclasticum</name>
    <dbReference type="NCBI Taxonomy" id="515622"/>
    <lineage>
        <taxon>Bacteria</taxon>
        <taxon>Bacillati</taxon>
        <taxon>Bacillota</taxon>
        <taxon>Clostridia</taxon>
        <taxon>Lachnospirales</taxon>
        <taxon>Lachnospiraceae</taxon>
        <taxon>Butyrivibrio</taxon>
    </lineage>
</organism>
<dbReference type="InterPro" id="IPR012480">
    <property type="entry name" value="Hepar_II_III_C"/>
</dbReference>
<keyword evidence="4" id="KW-1185">Reference proteome</keyword>
<dbReference type="GO" id="GO:0016829">
    <property type="term" value="F:lyase activity"/>
    <property type="evidence" value="ECO:0007669"/>
    <property type="project" value="InterPro"/>
</dbReference>
<evidence type="ECO:0000313" key="4">
    <source>
        <dbReference type="Proteomes" id="UP000001299"/>
    </source>
</evidence>
<evidence type="ECO:0000256" key="1">
    <source>
        <dbReference type="ARBA" id="ARBA00004196"/>
    </source>
</evidence>
<evidence type="ECO:0000259" key="2">
    <source>
        <dbReference type="Pfam" id="PF07940"/>
    </source>
</evidence>
<dbReference type="KEGG" id="bpb:bpr_I2146"/>
<dbReference type="HOGENOM" id="CLU_023844_0_0_9"/>
<sequence length="712" mass="80518">MGRVKRTLTSDHLAKTSRYLGYNRYPDISDRKAWGSLSDELQRKLIKAGEEAVEEPWTQLLISDFTEFGKSGNRVRFEDKYFPRRRKLNNLVMAECVENKGRFIDDILDGLYLILDETTWCLPPHTSYERDGAQERVPDVTRQIIDLFQAESGAEIAYTEYLLRPVFAEISPHISIYVNERLKERIFEPYMNQFFWWMGDGIQTMCNWTPWIVQNVLICALTREKGTFSEEEIKNFLQKAAVSCDYFLDEYGDDGGCNEGAQYYTHAGLCLFGCLELIDGATKEDSSRYAEIDDDGQVIVHDPGRKTADQACYETFAGIYNEPLIRNIANFIVKMYVGGGYYVNFADCSALAGGRTAREFLFGKAVGDETLASFAAEDFRRESDKEQIISSEINLFYHVMQAFAYDEMMAYPVCNNLAEDSWFESMGLMIARDKTYTLAAKAGDNGDSHNHNDVGSFTLYKEGRPFVIDLGVGTYTKKTFSDRRYELWTMQSQFHNLPTFIDRSADGGVDKAGDLSDSQRNGRLAFELGNDPAADAHNTHIVMQKDGKKYAAKDVLCLLGNTGKEPESWPERALLEMEISGAYAEKKVKSYKRKIALNKGDTVSPVVIKDNYEGSIPAYMSIMTYEKPEVVGNGNSNAAEGLSKNSFQNADGPCVIRVGDIGTITAVKGVKSVLIREFAITDQRLMSTWKHSVYRILFEMDEHAGEYELVLK</sequence>
<dbReference type="Gene3D" id="2.70.98.70">
    <property type="match status" value="1"/>
</dbReference>
<dbReference type="AlphaFoldDB" id="E0RWX1"/>
<reference evidence="3 4" key="1">
    <citation type="journal article" date="2010" name="PLoS ONE">
        <title>The glycobiome of the rumen bacterium Butyrivibrio proteoclasticus B316(T) highlights adaptation to a polysaccharide-rich environment.</title>
        <authorList>
            <person name="Kelly W.J."/>
            <person name="Leahy S.C."/>
            <person name="Altermann E."/>
            <person name="Yeoman C.J."/>
            <person name="Dunne J.C."/>
            <person name="Kong Z."/>
            <person name="Pacheco D.M."/>
            <person name="Li D."/>
            <person name="Noel S.J."/>
            <person name="Moon C.D."/>
            <person name="Cookson A.L."/>
            <person name="Attwood G.T."/>
        </authorList>
    </citation>
    <scope>NUCLEOTIDE SEQUENCE [LARGE SCALE GENOMIC DNA]</scope>
    <source>
        <strain evidence="4">ATCC 51982 / DSM 14932 / B316</strain>
    </source>
</reference>
<dbReference type="EMBL" id="CP001810">
    <property type="protein sequence ID" value="ADL34879.1"/>
    <property type="molecule type" value="Genomic_DNA"/>
</dbReference>
<feature type="domain" description="Heparinase II/III-like C-terminal" evidence="2">
    <location>
        <begin position="418"/>
        <end position="496"/>
    </location>
</feature>
<dbReference type="Gene3D" id="1.50.10.100">
    <property type="entry name" value="Chondroitin AC/alginate lyase"/>
    <property type="match status" value="1"/>
</dbReference>
<dbReference type="Pfam" id="PF07940">
    <property type="entry name" value="Hepar_II_III_C"/>
    <property type="match status" value="1"/>
</dbReference>
<dbReference type="GO" id="GO:0030313">
    <property type="term" value="C:cell envelope"/>
    <property type="evidence" value="ECO:0007669"/>
    <property type="project" value="UniProtKB-SubCell"/>
</dbReference>
<gene>
    <name evidence="3" type="ordered locus">bpr_I2146</name>
</gene>
<accession>E0RWX1</accession>
<comment type="subcellular location">
    <subcellularLocation>
        <location evidence="1">Cell envelope</location>
    </subcellularLocation>
</comment>